<dbReference type="GO" id="GO:0003677">
    <property type="term" value="F:DNA binding"/>
    <property type="evidence" value="ECO:0007669"/>
    <property type="project" value="UniProtKB-KW"/>
</dbReference>
<dbReference type="InterPro" id="IPR036388">
    <property type="entry name" value="WH-like_DNA-bd_sf"/>
</dbReference>
<name>A0A1M6JGR5_9CLOT</name>
<feature type="domain" description="HTH gntR-type" evidence="4">
    <location>
        <begin position="9"/>
        <end position="77"/>
    </location>
</feature>
<evidence type="ECO:0000313" key="6">
    <source>
        <dbReference type="Proteomes" id="UP000183952"/>
    </source>
</evidence>
<protein>
    <submittedName>
        <fullName evidence="5">Transcriptional regulator, GntR family</fullName>
    </submittedName>
</protein>
<evidence type="ECO:0000256" key="2">
    <source>
        <dbReference type="ARBA" id="ARBA00023125"/>
    </source>
</evidence>
<dbReference type="PROSITE" id="PS50949">
    <property type="entry name" value="HTH_GNTR"/>
    <property type="match status" value="1"/>
</dbReference>
<organism evidence="5 6">
    <name type="scientific">Hathewaya proteolytica DSM 3090</name>
    <dbReference type="NCBI Taxonomy" id="1121331"/>
    <lineage>
        <taxon>Bacteria</taxon>
        <taxon>Bacillati</taxon>
        <taxon>Bacillota</taxon>
        <taxon>Clostridia</taxon>
        <taxon>Eubacteriales</taxon>
        <taxon>Clostridiaceae</taxon>
        <taxon>Hathewaya</taxon>
    </lineage>
</organism>
<evidence type="ECO:0000256" key="3">
    <source>
        <dbReference type="ARBA" id="ARBA00023163"/>
    </source>
</evidence>
<dbReference type="SMART" id="SM00345">
    <property type="entry name" value="HTH_GNTR"/>
    <property type="match status" value="1"/>
</dbReference>
<reference evidence="5 6" key="1">
    <citation type="submission" date="2016-11" db="EMBL/GenBank/DDBJ databases">
        <authorList>
            <person name="Jaros S."/>
            <person name="Januszkiewicz K."/>
            <person name="Wedrychowicz H."/>
        </authorList>
    </citation>
    <scope>NUCLEOTIDE SEQUENCE [LARGE SCALE GENOMIC DNA]</scope>
    <source>
        <strain evidence="5 6">DSM 3090</strain>
    </source>
</reference>
<dbReference type="PANTHER" id="PTHR38445">
    <property type="entry name" value="HTH-TYPE TRANSCRIPTIONAL REPRESSOR YTRA"/>
    <property type="match status" value="1"/>
</dbReference>
<dbReference type="Gene3D" id="1.10.10.10">
    <property type="entry name" value="Winged helix-like DNA-binding domain superfamily/Winged helix DNA-binding domain"/>
    <property type="match status" value="1"/>
</dbReference>
<dbReference type="CDD" id="cd07377">
    <property type="entry name" value="WHTH_GntR"/>
    <property type="match status" value="1"/>
</dbReference>
<dbReference type="RefSeq" id="WP_072901282.1">
    <property type="nucleotide sequence ID" value="NZ_FRAD01000003.1"/>
</dbReference>
<evidence type="ECO:0000313" key="5">
    <source>
        <dbReference type="EMBL" id="SHJ45854.1"/>
    </source>
</evidence>
<keyword evidence="6" id="KW-1185">Reference proteome</keyword>
<dbReference type="SUPFAM" id="SSF46785">
    <property type="entry name" value="Winged helix' DNA-binding domain"/>
    <property type="match status" value="1"/>
</dbReference>
<keyword evidence="3" id="KW-0804">Transcription</keyword>
<dbReference type="InterPro" id="IPR036390">
    <property type="entry name" value="WH_DNA-bd_sf"/>
</dbReference>
<dbReference type="STRING" id="1121331.SAMN02745248_00185"/>
<dbReference type="EMBL" id="FRAD01000003">
    <property type="protein sequence ID" value="SHJ45854.1"/>
    <property type="molecule type" value="Genomic_DNA"/>
</dbReference>
<keyword evidence="1" id="KW-0805">Transcription regulation</keyword>
<gene>
    <name evidence="5" type="ORF">SAMN02745248_00185</name>
</gene>
<sequence length="118" mass="14061">MNIEFNSREPLYVQIISHIKKEVICGNLNYGDVIPSRRELAEELEVNPNTVQRAYKEMESLNMIKTERNSLSTIAIDEEYMKIIKREYIEENFKLFRDSMKAIKVPKEELIELIKMEY</sequence>
<dbReference type="Pfam" id="PF00392">
    <property type="entry name" value="GntR"/>
    <property type="match status" value="1"/>
</dbReference>
<dbReference type="GO" id="GO:0003700">
    <property type="term" value="F:DNA-binding transcription factor activity"/>
    <property type="evidence" value="ECO:0007669"/>
    <property type="project" value="InterPro"/>
</dbReference>
<proteinExistence type="predicted"/>
<evidence type="ECO:0000256" key="1">
    <source>
        <dbReference type="ARBA" id="ARBA00023015"/>
    </source>
</evidence>
<evidence type="ECO:0000259" key="4">
    <source>
        <dbReference type="PROSITE" id="PS50949"/>
    </source>
</evidence>
<dbReference type="Proteomes" id="UP000183952">
    <property type="component" value="Unassembled WGS sequence"/>
</dbReference>
<dbReference type="PANTHER" id="PTHR38445:SF6">
    <property type="entry name" value="GNTR-FAMILY TRANSCRIPTIONAL REGULATOR"/>
    <property type="match status" value="1"/>
</dbReference>
<dbReference type="InterPro" id="IPR000524">
    <property type="entry name" value="Tscrpt_reg_HTH_GntR"/>
</dbReference>
<accession>A0A1M6JGR5</accession>
<dbReference type="OrthoDB" id="163333at2"/>
<keyword evidence="2" id="KW-0238">DNA-binding</keyword>
<dbReference type="AlphaFoldDB" id="A0A1M6JGR5"/>